<dbReference type="InterPro" id="IPR001296">
    <property type="entry name" value="Glyco_trans_1"/>
</dbReference>
<dbReference type="Gene3D" id="3.40.50.2000">
    <property type="entry name" value="Glycogen Phosphorylase B"/>
    <property type="match status" value="2"/>
</dbReference>
<feature type="domain" description="Glycosyltransferase subfamily 4-like N-terminal" evidence="2">
    <location>
        <begin position="13"/>
        <end position="173"/>
    </location>
</feature>
<keyword evidence="4" id="KW-1185">Reference proteome</keyword>
<keyword evidence="3" id="KW-0808">Transferase</keyword>
<gene>
    <name evidence="3" type="ordered locus">STH2712</name>
</gene>
<evidence type="ECO:0000313" key="3">
    <source>
        <dbReference type="EMBL" id="BAD41697.1"/>
    </source>
</evidence>
<accession>Q67KU9</accession>
<feature type="domain" description="Glycosyl transferase family 1" evidence="1">
    <location>
        <begin position="178"/>
        <end position="337"/>
    </location>
</feature>
<dbReference type="SUPFAM" id="SSF53756">
    <property type="entry name" value="UDP-Glycosyltransferase/glycogen phosphorylase"/>
    <property type="match status" value="1"/>
</dbReference>
<dbReference type="CDD" id="cd03808">
    <property type="entry name" value="GT4_CapM-like"/>
    <property type="match status" value="1"/>
</dbReference>
<dbReference type="RefSeq" id="WP_011196833.1">
    <property type="nucleotide sequence ID" value="NC_006177.1"/>
</dbReference>
<dbReference type="Pfam" id="PF13439">
    <property type="entry name" value="Glyco_transf_4"/>
    <property type="match status" value="1"/>
</dbReference>
<proteinExistence type="predicted"/>
<dbReference type="EMBL" id="AP006840">
    <property type="protein sequence ID" value="BAD41697.1"/>
    <property type="molecule type" value="Genomic_DNA"/>
</dbReference>
<dbReference type="PANTHER" id="PTHR12526">
    <property type="entry name" value="GLYCOSYLTRANSFERASE"/>
    <property type="match status" value="1"/>
</dbReference>
<dbReference type="GO" id="GO:0016757">
    <property type="term" value="F:glycosyltransferase activity"/>
    <property type="evidence" value="ECO:0007669"/>
    <property type="project" value="InterPro"/>
</dbReference>
<dbReference type="Proteomes" id="UP000000417">
    <property type="component" value="Chromosome"/>
</dbReference>
<dbReference type="InterPro" id="IPR028098">
    <property type="entry name" value="Glyco_trans_4-like_N"/>
</dbReference>
<dbReference type="OrthoDB" id="9806653at2"/>
<dbReference type="KEGG" id="sth:STH2712"/>
<dbReference type="eggNOG" id="COG0438">
    <property type="taxonomic scope" value="Bacteria"/>
</dbReference>
<dbReference type="AlphaFoldDB" id="Q67KU9"/>
<organism evidence="3 4">
    <name type="scientific">Symbiobacterium thermophilum (strain DSM 24528 / JCM 14929 / IAM 14863 / T)</name>
    <dbReference type="NCBI Taxonomy" id="292459"/>
    <lineage>
        <taxon>Bacteria</taxon>
        <taxon>Bacillati</taxon>
        <taxon>Bacillota</taxon>
        <taxon>Clostridia</taxon>
        <taxon>Eubacteriales</taxon>
        <taxon>Symbiobacteriaceae</taxon>
        <taxon>Symbiobacterium</taxon>
    </lineage>
</organism>
<dbReference type="Pfam" id="PF00534">
    <property type="entry name" value="Glycos_transf_1"/>
    <property type="match status" value="1"/>
</dbReference>
<sequence>MRILYVITLAEKGGAQVHLLDLLRNFSRTAEVHLAVGERGFLTDEAARLGIPIHLIEGLVRPVNPAKDFLAARALVRLLRRIRPDLLHAHSSKAGQVGRLAARLAGVPAVYTVHGWAFADGVPLWRRCVALPAERLAAHWSRYMITVSDADRLLASRYRFPTDRMFVVHNGVPDVVQRAQVGRADLPPHIVMVARFAPQKDQALLLKALSRVNVPFTLSFVGEGETQREHRQLAHQLGMMDRVRFLGSRHDIADILADAQIFVLTSNWEGFPITILEAMRAGLPVIASDVGGVREAVLHGRTGYLVARGDVDALQRYLTTLLTDPQLREKLGNEARKTYEQRFTLDRMLDQTRRIYELIIS</sequence>
<reference evidence="3 4" key="1">
    <citation type="journal article" date="2004" name="Nucleic Acids Res.">
        <title>Genome sequence of Symbiobacterium thermophilum, an uncultivable bacterium that depends on microbial commensalism.</title>
        <authorList>
            <person name="Ueda K."/>
            <person name="Yamashita A."/>
            <person name="Ishikawa J."/>
            <person name="Shimada M."/>
            <person name="Watsuji T."/>
            <person name="Morimura K."/>
            <person name="Ikeda H."/>
            <person name="Hattori M."/>
            <person name="Beppu T."/>
        </authorList>
    </citation>
    <scope>NUCLEOTIDE SEQUENCE [LARGE SCALE GENOMIC DNA]</scope>
    <source>
        <strain evidence="4">T / IAM 14863</strain>
    </source>
</reference>
<evidence type="ECO:0000259" key="2">
    <source>
        <dbReference type="Pfam" id="PF13439"/>
    </source>
</evidence>
<dbReference type="STRING" id="292459.STH2712"/>
<evidence type="ECO:0000313" key="4">
    <source>
        <dbReference type="Proteomes" id="UP000000417"/>
    </source>
</evidence>
<dbReference type="HOGENOM" id="CLU_009583_0_3_9"/>
<name>Q67KU9_SYMTH</name>
<dbReference type="PANTHER" id="PTHR12526:SF630">
    <property type="entry name" value="GLYCOSYLTRANSFERASE"/>
    <property type="match status" value="1"/>
</dbReference>
<evidence type="ECO:0000259" key="1">
    <source>
        <dbReference type="Pfam" id="PF00534"/>
    </source>
</evidence>
<protein>
    <submittedName>
        <fullName evidence="3">Putative glycosyl transferase</fullName>
    </submittedName>
</protein>